<dbReference type="InParanoid" id="Q6CJ73"/>
<evidence type="ECO:0000313" key="3">
    <source>
        <dbReference type="Proteomes" id="UP000000598"/>
    </source>
</evidence>
<name>Q6CJ73_KLULA</name>
<dbReference type="RefSeq" id="XP_456016.1">
    <property type="nucleotide sequence ID" value="XM_456016.1"/>
</dbReference>
<proteinExistence type="predicted"/>
<feature type="region of interest" description="Disordered" evidence="1">
    <location>
        <begin position="24"/>
        <end position="49"/>
    </location>
</feature>
<evidence type="ECO:0000256" key="1">
    <source>
        <dbReference type="SAM" id="MobiDB-lite"/>
    </source>
</evidence>
<organism evidence="2 3">
    <name type="scientific">Kluyveromyces lactis (strain ATCC 8585 / CBS 2359 / DSM 70799 / NBRC 1267 / NRRL Y-1140 / WM37)</name>
    <name type="common">Yeast</name>
    <name type="synonym">Candida sphaerica</name>
    <dbReference type="NCBI Taxonomy" id="284590"/>
    <lineage>
        <taxon>Eukaryota</taxon>
        <taxon>Fungi</taxon>
        <taxon>Dikarya</taxon>
        <taxon>Ascomycota</taxon>
        <taxon>Saccharomycotina</taxon>
        <taxon>Saccharomycetes</taxon>
        <taxon>Saccharomycetales</taxon>
        <taxon>Saccharomycetaceae</taxon>
        <taxon>Kluyveromyces</taxon>
    </lineage>
</organism>
<dbReference type="HOGENOM" id="CLU_1102932_0_0_1"/>
<evidence type="ECO:0000313" key="2">
    <source>
        <dbReference type="EMBL" id="CAG98724.1"/>
    </source>
</evidence>
<dbReference type="AlphaFoldDB" id="Q6CJ73"/>
<keyword evidence="3" id="KW-1185">Reference proteome</keyword>
<accession>Q6CJ73</accession>
<sequence length="252" mass="28475">MAKKRTSKIKAGIKASIEVKEENFKEKATSAAKNKKLSNSPKKDKPKTILPIETKVEASASDENIIWRELHFNKDISSRETLDSAFVFKDAIKSPRSSICDMQLNAMFETPTEHNGSVMHASLTNKGVRKDSLVSPMSRRPSRMSSFTSYSSVDNGYQINYSPITIPESTAESKKDKIGLFEVCDNRAKVDAKISEALKFCQDLTSSREIEACNTNGRWSYIPQCCLDKPEKKDHYPRENLKEIRELAETLR</sequence>
<dbReference type="PaxDb" id="284590-Q6CJ73"/>
<dbReference type="GeneID" id="2895453"/>
<dbReference type="KEGG" id="kla:KLLA0_F20856g"/>
<reference evidence="2 3" key="1">
    <citation type="journal article" date="2004" name="Nature">
        <title>Genome evolution in yeasts.</title>
        <authorList>
            <consortium name="Genolevures"/>
            <person name="Dujon B."/>
            <person name="Sherman D."/>
            <person name="Fischer G."/>
            <person name="Durrens P."/>
            <person name="Casaregola S."/>
            <person name="Lafontaine I."/>
            <person name="de Montigny J."/>
            <person name="Marck C."/>
            <person name="Neuveglise C."/>
            <person name="Talla E."/>
            <person name="Goffard N."/>
            <person name="Frangeul L."/>
            <person name="Aigle M."/>
            <person name="Anthouard V."/>
            <person name="Babour A."/>
            <person name="Barbe V."/>
            <person name="Barnay S."/>
            <person name="Blanchin S."/>
            <person name="Beckerich J.M."/>
            <person name="Beyne E."/>
            <person name="Bleykasten C."/>
            <person name="Boisrame A."/>
            <person name="Boyer J."/>
            <person name="Cattolico L."/>
            <person name="Confanioleri F."/>
            <person name="de Daruvar A."/>
            <person name="Despons L."/>
            <person name="Fabre E."/>
            <person name="Fairhead C."/>
            <person name="Ferry-Dumazet H."/>
            <person name="Groppi A."/>
            <person name="Hantraye F."/>
            <person name="Hennequin C."/>
            <person name="Jauniaux N."/>
            <person name="Joyet P."/>
            <person name="Kachouri R."/>
            <person name="Kerrest A."/>
            <person name="Koszul R."/>
            <person name="Lemaire M."/>
            <person name="Lesur I."/>
            <person name="Ma L."/>
            <person name="Muller H."/>
            <person name="Nicaud J.M."/>
            <person name="Nikolski M."/>
            <person name="Oztas S."/>
            <person name="Ozier-Kalogeropoulos O."/>
            <person name="Pellenz S."/>
            <person name="Potier S."/>
            <person name="Richard G.F."/>
            <person name="Straub M.L."/>
            <person name="Suleau A."/>
            <person name="Swennene D."/>
            <person name="Tekaia F."/>
            <person name="Wesolowski-Louvel M."/>
            <person name="Westhof E."/>
            <person name="Wirth B."/>
            <person name="Zeniou-Meyer M."/>
            <person name="Zivanovic I."/>
            <person name="Bolotin-Fukuhara M."/>
            <person name="Thierry A."/>
            <person name="Bouchier C."/>
            <person name="Caudron B."/>
            <person name="Scarpelli C."/>
            <person name="Gaillardin C."/>
            <person name="Weissenbach J."/>
            <person name="Wincker P."/>
            <person name="Souciet J.L."/>
        </authorList>
    </citation>
    <scope>NUCLEOTIDE SEQUENCE [LARGE SCALE GENOMIC DNA]</scope>
    <source>
        <strain evidence="3">ATCC 8585 / CBS 2359 / DSM 70799 / NBRC 1267 / NRRL Y-1140 / WM37</strain>
    </source>
</reference>
<dbReference type="EMBL" id="CR382126">
    <property type="protein sequence ID" value="CAG98724.1"/>
    <property type="molecule type" value="Genomic_DNA"/>
</dbReference>
<protein>
    <submittedName>
        <fullName evidence="2">KLLA0F20856p</fullName>
    </submittedName>
</protein>
<gene>
    <name evidence="2" type="ORF">KLLA0_F20856g</name>
</gene>
<dbReference type="Proteomes" id="UP000000598">
    <property type="component" value="Chromosome F"/>
</dbReference>